<reference evidence="2 3" key="1">
    <citation type="submission" date="2019-09" db="EMBL/GenBank/DDBJ databases">
        <title>Phylogeny of genus Pseudoclavibacter and closely related genus.</title>
        <authorList>
            <person name="Li Y."/>
        </authorList>
    </citation>
    <scope>NUCLEOTIDE SEQUENCE [LARGE SCALE GENOMIC DNA]</scope>
    <source>
        <strain evidence="2 3">THG-MD12</strain>
    </source>
</reference>
<dbReference type="RefSeq" id="WP_151422667.1">
    <property type="nucleotide sequence ID" value="NZ_WBJX01000001.1"/>
</dbReference>
<accession>A0A7J5B5U3</accession>
<keyword evidence="3" id="KW-1185">Reference proteome</keyword>
<evidence type="ECO:0008006" key="4">
    <source>
        <dbReference type="Google" id="ProtNLM"/>
    </source>
</evidence>
<dbReference type="InterPro" id="IPR011044">
    <property type="entry name" value="Quino_amine_DH_bsu"/>
</dbReference>
<dbReference type="AlphaFoldDB" id="A0A7J5B5U3"/>
<name>A0A7J5B5U3_9MICO</name>
<sequence>MTIASPSKTRGAIAVSALGILALTGCAQTTPAAPSEAAATPGSASAPASETVTLTYDGGLVVLDAATLEVVGDVPIDGFTRVNPVGDGQNVLVTTETGFQVLDTREPALTGLTFEGSKAGHAVPHAGKTVLFFDGTGDSVIFDTDALLADNTTLPETTTVASDAAHHGVSIELSDGTFVTTLSDRTGIVATDADGNELARSTDCPGVHGEGTVKDEVVIVGCENGALAYANGEITKLSSPDDFGRIGNMFTTEESAIALGDYKSDPDAEGYLLQAFSLVDTAAGAISVHDLPEGVGYTFRDLGRGSDNEAIVLGSDGSLHLFAEADGSLITSIPVIDAWEGPAEWQDAHPALKVQDGIAYVTDPATSTIHAVDLETEEITTSETLPGVPNEIALS</sequence>
<feature type="signal peptide" evidence="1">
    <location>
        <begin position="1"/>
        <end position="27"/>
    </location>
</feature>
<dbReference type="Proteomes" id="UP000490386">
    <property type="component" value="Unassembled WGS sequence"/>
</dbReference>
<dbReference type="SUPFAM" id="SSF50969">
    <property type="entry name" value="YVTN repeat-like/Quinoprotein amine dehydrogenase"/>
    <property type="match status" value="1"/>
</dbReference>
<dbReference type="EMBL" id="WBJX01000001">
    <property type="protein sequence ID" value="KAB1639487.1"/>
    <property type="molecule type" value="Genomic_DNA"/>
</dbReference>
<organism evidence="2 3">
    <name type="scientific">Pseudoclavibacter terrae</name>
    <dbReference type="NCBI Taxonomy" id="1530195"/>
    <lineage>
        <taxon>Bacteria</taxon>
        <taxon>Bacillati</taxon>
        <taxon>Actinomycetota</taxon>
        <taxon>Actinomycetes</taxon>
        <taxon>Micrococcales</taxon>
        <taxon>Microbacteriaceae</taxon>
        <taxon>Pseudoclavibacter</taxon>
    </lineage>
</organism>
<evidence type="ECO:0000256" key="1">
    <source>
        <dbReference type="SAM" id="SignalP"/>
    </source>
</evidence>
<protein>
    <recommendedName>
        <fullName evidence="4">Secreted protein</fullName>
    </recommendedName>
</protein>
<keyword evidence="1" id="KW-0732">Signal</keyword>
<feature type="chain" id="PRO_5039056695" description="Secreted protein" evidence="1">
    <location>
        <begin position="28"/>
        <end position="395"/>
    </location>
</feature>
<evidence type="ECO:0000313" key="2">
    <source>
        <dbReference type="EMBL" id="KAB1639487.1"/>
    </source>
</evidence>
<dbReference type="OrthoDB" id="3250815at2"/>
<evidence type="ECO:0000313" key="3">
    <source>
        <dbReference type="Proteomes" id="UP000490386"/>
    </source>
</evidence>
<comment type="caution">
    <text evidence="2">The sequence shown here is derived from an EMBL/GenBank/DDBJ whole genome shotgun (WGS) entry which is preliminary data.</text>
</comment>
<proteinExistence type="predicted"/>
<gene>
    <name evidence="2" type="ORF">F8O03_03895</name>
</gene>